<evidence type="ECO:0000313" key="2">
    <source>
        <dbReference type="EMBL" id="KZS19206.1"/>
    </source>
</evidence>
<name>A0A162PWE0_9CRUS</name>
<gene>
    <name evidence="2" type="ORF">APZ42_014432</name>
</gene>
<sequence length="195" mass="21846">MRMILSLTSASNCWWMALLSLRRIPSCLLASKDWMMENKQMLHNDKTGVLLLHSKTCNVNPSSLPRFAVSIAFPCLSIVVYQKYEHYLGNSPNLGGANQVDLQEGFRHVYARLQKNFLAGLHANQLNSSSMCRTVRHVSLSNNFDTDRVRCSEIKNVCLIGATLGALVAHSSPHRLQSSCPDLPFPSWIGLKLFD</sequence>
<keyword evidence="1" id="KW-0732">Signal</keyword>
<feature type="chain" id="PRO_5007838876" evidence="1">
    <location>
        <begin position="31"/>
        <end position="195"/>
    </location>
</feature>
<evidence type="ECO:0000256" key="1">
    <source>
        <dbReference type="SAM" id="SignalP"/>
    </source>
</evidence>
<protein>
    <submittedName>
        <fullName evidence="2">Uncharacterized protein</fullName>
    </submittedName>
</protein>
<organism evidence="2 3">
    <name type="scientific">Daphnia magna</name>
    <dbReference type="NCBI Taxonomy" id="35525"/>
    <lineage>
        <taxon>Eukaryota</taxon>
        <taxon>Metazoa</taxon>
        <taxon>Ecdysozoa</taxon>
        <taxon>Arthropoda</taxon>
        <taxon>Crustacea</taxon>
        <taxon>Branchiopoda</taxon>
        <taxon>Diplostraca</taxon>
        <taxon>Cladocera</taxon>
        <taxon>Anomopoda</taxon>
        <taxon>Daphniidae</taxon>
        <taxon>Daphnia</taxon>
    </lineage>
</organism>
<dbReference type="EMBL" id="LRGB01000420">
    <property type="protein sequence ID" value="KZS19206.1"/>
    <property type="molecule type" value="Genomic_DNA"/>
</dbReference>
<comment type="caution">
    <text evidence="2">The sequence shown here is derived from an EMBL/GenBank/DDBJ whole genome shotgun (WGS) entry which is preliminary data.</text>
</comment>
<accession>A0A162PWE0</accession>
<feature type="signal peptide" evidence="1">
    <location>
        <begin position="1"/>
        <end position="30"/>
    </location>
</feature>
<dbReference type="AlphaFoldDB" id="A0A162PWE0"/>
<reference evidence="2 3" key="1">
    <citation type="submission" date="2016-03" db="EMBL/GenBank/DDBJ databases">
        <title>EvidentialGene: Evidence-directed Construction of Genes on Genomes.</title>
        <authorList>
            <person name="Gilbert D.G."/>
            <person name="Choi J.-H."/>
            <person name="Mockaitis K."/>
            <person name="Colbourne J."/>
            <person name="Pfrender M."/>
        </authorList>
    </citation>
    <scope>NUCLEOTIDE SEQUENCE [LARGE SCALE GENOMIC DNA]</scope>
    <source>
        <strain evidence="2 3">Xinb3</strain>
        <tissue evidence="2">Complete organism</tissue>
    </source>
</reference>
<evidence type="ECO:0000313" key="3">
    <source>
        <dbReference type="Proteomes" id="UP000076858"/>
    </source>
</evidence>
<dbReference type="Proteomes" id="UP000076858">
    <property type="component" value="Unassembled WGS sequence"/>
</dbReference>
<keyword evidence="3" id="KW-1185">Reference proteome</keyword>
<proteinExistence type="predicted"/>